<protein>
    <submittedName>
        <fullName evidence="12">TonB family protein</fullName>
    </submittedName>
</protein>
<feature type="domain" description="TonB C-terminal" evidence="11">
    <location>
        <begin position="152"/>
        <end position="242"/>
    </location>
</feature>
<dbReference type="GO" id="GO:0055085">
    <property type="term" value="P:transmembrane transport"/>
    <property type="evidence" value="ECO:0007669"/>
    <property type="project" value="InterPro"/>
</dbReference>
<comment type="similarity">
    <text evidence="2">Belongs to the TonB family.</text>
</comment>
<comment type="subcellular location">
    <subcellularLocation>
        <location evidence="1">Cell inner membrane</location>
        <topology evidence="1">Single-pass membrane protein</topology>
        <orientation evidence="1">Periplasmic side</orientation>
    </subcellularLocation>
</comment>
<dbReference type="GO" id="GO:0031992">
    <property type="term" value="F:energy transducer activity"/>
    <property type="evidence" value="ECO:0007669"/>
    <property type="project" value="TreeGrafter"/>
</dbReference>
<keyword evidence="8 10" id="KW-1133">Transmembrane helix</keyword>
<dbReference type="PANTHER" id="PTHR33446:SF2">
    <property type="entry name" value="PROTEIN TONB"/>
    <property type="match status" value="1"/>
</dbReference>
<keyword evidence="9 10" id="KW-0472">Membrane</keyword>
<evidence type="ECO:0000256" key="9">
    <source>
        <dbReference type="ARBA" id="ARBA00023136"/>
    </source>
</evidence>
<dbReference type="InterPro" id="IPR006260">
    <property type="entry name" value="TonB/TolA_C"/>
</dbReference>
<keyword evidence="7" id="KW-0653">Protein transport</keyword>
<name>A0A850NGF3_9FLAO</name>
<dbReference type="NCBIfam" id="TIGR01352">
    <property type="entry name" value="tonB_Cterm"/>
    <property type="match status" value="1"/>
</dbReference>
<proteinExistence type="inferred from homology"/>
<dbReference type="PANTHER" id="PTHR33446">
    <property type="entry name" value="PROTEIN TONB-RELATED"/>
    <property type="match status" value="1"/>
</dbReference>
<evidence type="ECO:0000256" key="7">
    <source>
        <dbReference type="ARBA" id="ARBA00022927"/>
    </source>
</evidence>
<dbReference type="Pfam" id="PF03544">
    <property type="entry name" value="TonB_C"/>
    <property type="match status" value="1"/>
</dbReference>
<comment type="caution">
    <text evidence="12">The sequence shown here is derived from an EMBL/GenBank/DDBJ whole genome shotgun (WGS) entry which is preliminary data.</text>
</comment>
<accession>A0A850NGF3</accession>
<dbReference type="InterPro" id="IPR051045">
    <property type="entry name" value="TonB-dependent_transducer"/>
</dbReference>
<evidence type="ECO:0000256" key="5">
    <source>
        <dbReference type="ARBA" id="ARBA00022519"/>
    </source>
</evidence>
<sequence length="242" mass="27197">MKPKKNPNVEIGRNSSLYFMIGLTSVLFMTWQSFEVKFYEEESKVSEVVQLTDELKEDVPITEMIRTAPPPPPPSAPAVIEIVDDVEDVKETIIESTESSQETYIEDAVVRIEDVDVEEVEEEVIVPFAVIEHVPVFPGCEDLQTQAERKACFNEKVQEHIKANFSYPSSALEMGITGRVYVQFVIDTNGRVVGIEKRGPDKLLEQEAGRIIAALPKVKPGEQRGKPVSVKYSIPINFIMQN</sequence>
<keyword evidence="5" id="KW-0997">Cell inner membrane</keyword>
<dbReference type="Gene3D" id="3.30.1150.10">
    <property type="match status" value="1"/>
</dbReference>
<keyword evidence="6 10" id="KW-0812">Transmembrane</keyword>
<dbReference type="InterPro" id="IPR037682">
    <property type="entry name" value="TonB_C"/>
</dbReference>
<dbReference type="EMBL" id="WYET01000003">
    <property type="protein sequence ID" value="NVN17960.1"/>
    <property type="molecule type" value="Genomic_DNA"/>
</dbReference>
<evidence type="ECO:0000256" key="2">
    <source>
        <dbReference type="ARBA" id="ARBA00006555"/>
    </source>
</evidence>
<dbReference type="RefSeq" id="WP_176619778.1">
    <property type="nucleotide sequence ID" value="NZ_WYET01000003.1"/>
</dbReference>
<evidence type="ECO:0000256" key="6">
    <source>
        <dbReference type="ARBA" id="ARBA00022692"/>
    </source>
</evidence>
<organism evidence="12 13">
    <name type="scientific">Flagellimonas chongwuensis</name>
    <dbReference type="NCBI Taxonomy" id="2697365"/>
    <lineage>
        <taxon>Bacteria</taxon>
        <taxon>Pseudomonadati</taxon>
        <taxon>Bacteroidota</taxon>
        <taxon>Flavobacteriia</taxon>
        <taxon>Flavobacteriales</taxon>
        <taxon>Flavobacteriaceae</taxon>
        <taxon>Flagellimonas</taxon>
    </lineage>
</organism>
<reference evidence="12 13" key="1">
    <citation type="submission" date="2020-01" db="EMBL/GenBank/DDBJ databases">
        <title>Draft Genome Analysis of Muricauda sp. HICW Isolated from coastal seawater of PR China.</title>
        <authorList>
            <person name="Chen M.-X."/>
        </authorList>
    </citation>
    <scope>NUCLEOTIDE SEQUENCE [LARGE SCALE GENOMIC DNA]</scope>
    <source>
        <strain evidence="12 13">HICW</strain>
    </source>
</reference>
<dbReference type="PROSITE" id="PS52015">
    <property type="entry name" value="TONB_CTD"/>
    <property type="match status" value="1"/>
</dbReference>
<evidence type="ECO:0000256" key="1">
    <source>
        <dbReference type="ARBA" id="ARBA00004383"/>
    </source>
</evidence>
<evidence type="ECO:0000256" key="4">
    <source>
        <dbReference type="ARBA" id="ARBA00022475"/>
    </source>
</evidence>
<evidence type="ECO:0000313" key="12">
    <source>
        <dbReference type="EMBL" id="NVN17960.1"/>
    </source>
</evidence>
<evidence type="ECO:0000256" key="3">
    <source>
        <dbReference type="ARBA" id="ARBA00022448"/>
    </source>
</evidence>
<dbReference type="Proteomes" id="UP000558089">
    <property type="component" value="Unassembled WGS sequence"/>
</dbReference>
<keyword evidence="13" id="KW-1185">Reference proteome</keyword>
<evidence type="ECO:0000259" key="11">
    <source>
        <dbReference type="PROSITE" id="PS52015"/>
    </source>
</evidence>
<dbReference type="AlphaFoldDB" id="A0A850NGF3"/>
<evidence type="ECO:0000256" key="8">
    <source>
        <dbReference type="ARBA" id="ARBA00022989"/>
    </source>
</evidence>
<dbReference type="SUPFAM" id="SSF74653">
    <property type="entry name" value="TolA/TonB C-terminal domain"/>
    <property type="match status" value="1"/>
</dbReference>
<gene>
    <name evidence="12" type="ORF">GUA46_06380</name>
</gene>
<keyword evidence="3" id="KW-0813">Transport</keyword>
<dbReference type="GO" id="GO:0015031">
    <property type="term" value="P:protein transport"/>
    <property type="evidence" value="ECO:0007669"/>
    <property type="project" value="UniProtKB-KW"/>
</dbReference>
<evidence type="ECO:0000256" key="10">
    <source>
        <dbReference type="SAM" id="Phobius"/>
    </source>
</evidence>
<feature type="transmembrane region" description="Helical" evidence="10">
    <location>
        <begin position="16"/>
        <end position="34"/>
    </location>
</feature>
<evidence type="ECO:0000313" key="13">
    <source>
        <dbReference type="Proteomes" id="UP000558089"/>
    </source>
</evidence>
<dbReference type="GO" id="GO:0098797">
    <property type="term" value="C:plasma membrane protein complex"/>
    <property type="evidence" value="ECO:0007669"/>
    <property type="project" value="TreeGrafter"/>
</dbReference>
<keyword evidence="4" id="KW-1003">Cell membrane</keyword>